<dbReference type="EMBL" id="JAOQIO010000022">
    <property type="protein sequence ID" value="MCU6792351.1"/>
    <property type="molecule type" value="Genomic_DNA"/>
</dbReference>
<sequence>MTIPIITIEDGNDRSEFPETIPPILLCASWLTGYGASEMIDKFVYGAESLDKCDDLVTKINKMGLADVVKVQHAAKDRYYEVAMSAKVKAA</sequence>
<dbReference type="RefSeq" id="WP_262683739.1">
    <property type="nucleotide sequence ID" value="NZ_JAOQIO010000022.1"/>
</dbReference>
<name>A0ABT2UDZ6_9BACL</name>
<evidence type="ECO:0000313" key="2">
    <source>
        <dbReference type="Proteomes" id="UP001652445"/>
    </source>
</evidence>
<dbReference type="Proteomes" id="UP001652445">
    <property type="component" value="Unassembled WGS sequence"/>
</dbReference>
<gene>
    <name evidence="1" type="ORF">OB236_09445</name>
</gene>
<protein>
    <submittedName>
        <fullName evidence="1">Uncharacterized protein</fullName>
    </submittedName>
</protein>
<accession>A0ABT2UDZ6</accession>
<comment type="caution">
    <text evidence="1">The sequence shown here is derived from an EMBL/GenBank/DDBJ whole genome shotgun (WGS) entry which is preliminary data.</text>
</comment>
<dbReference type="Gene3D" id="3.40.190.10">
    <property type="entry name" value="Periplasmic binding protein-like II"/>
    <property type="match status" value="1"/>
</dbReference>
<keyword evidence="2" id="KW-1185">Reference proteome</keyword>
<organism evidence="1 2">
    <name type="scientific">Paenibacillus baimaensis</name>
    <dbReference type="NCBI Taxonomy" id="2982185"/>
    <lineage>
        <taxon>Bacteria</taxon>
        <taxon>Bacillati</taxon>
        <taxon>Bacillota</taxon>
        <taxon>Bacilli</taxon>
        <taxon>Bacillales</taxon>
        <taxon>Paenibacillaceae</taxon>
        <taxon>Paenibacillus</taxon>
    </lineage>
</organism>
<proteinExistence type="predicted"/>
<evidence type="ECO:0000313" key="1">
    <source>
        <dbReference type="EMBL" id="MCU6792351.1"/>
    </source>
</evidence>
<reference evidence="1 2" key="1">
    <citation type="submission" date="2022-09" db="EMBL/GenBank/DDBJ databases">
        <authorList>
            <person name="Han X.L."/>
            <person name="Wang Q."/>
            <person name="Lu T."/>
        </authorList>
    </citation>
    <scope>NUCLEOTIDE SEQUENCE [LARGE SCALE GENOMIC DNA]</scope>
    <source>
        <strain evidence="1 2">WQ 127069</strain>
    </source>
</reference>